<reference evidence="3 4" key="1">
    <citation type="submission" date="2024-04" db="EMBL/GenBank/DDBJ databases">
        <title>Novel genus in family Flammeovirgaceae.</title>
        <authorList>
            <person name="Nguyen T.H."/>
            <person name="Vuong T.Q."/>
            <person name="Le H."/>
            <person name="Kim S.-G."/>
        </authorList>
    </citation>
    <scope>NUCLEOTIDE SEQUENCE [LARGE SCALE GENOMIC DNA]</scope>
    <source>
        <strain evidence="3 4">JCM 23209</strain>
    </source>
</reference>
<dbReference type="CDD" id="cd15488">
    <property type="entry name" value="Tm-1-like"/>
    <property type="match status" value="1"/>
</dbReference>
<dbReference type="NCBIfam" id="NF002673">
    <property type="entry name" value="PRK02399.1-1"/>
    <property type="match status" value="1"/>
</dbReference>
<dbReference type="Proteomes" id="UP001403385">
    <property type="component" value="Unassembled WGS sequence"/>
</dbReference>
<dbReference type="EMBL" id="JBDKWZ010000018">
    <property type="protein sequence ID" value="MEN7550949.1"/>
    <property type="molecule type" value="Genomic_DNA"/>
</dbReference>
<keyword evidence="3" id="KW-0547">Nucleotide-binding</keyword>
<proteinExistence type="predicted"/>
<protein>
    <submittedName>
        <fullName evidence="3">Tm-1-like ATP-binding domain-containing protein</fullName>
    </submittedName>
</protein>
<dbReference type="InterPro" id="IPR044122">
    <property type="entry name" value="UPF0261_N"/>
</dbReference>
<dbReference type="GO" id="GO:0005524">
    <property type="term" value="F:ATP binding"/>
    <property type="evidence" value="ECO:0007669"/>
    <property type="project" value="UniProtKB-KW"/>
</dbReference>
<dbReference type="PANTHER" id="PTHR31862">
    <property type="entry name" value="UPF0261 DOMAIN PROTEIN (AFU_ORTHOLOGUE AFUA_1G10120)"/>
    <property type="match status" value="1"/>
</dbReference>
<dbReference type="AlphaFoldDB" id="A0AAW9S187"/>
<dbReference type="Gene3D" id="3.40.50.12030">
    <property type="entry name" value="Uncharacterised protein family UPF0261, NC domain"/>
    <property type="match status" value="1"/>
</dbReference>
<dbReference type="Pfam" id="PF23189">
    <property type="entry name" value="UPF0261_C"/>
    <property type="match status" value="1"/>
</dbReference>
<dbReference type="PANTHER" id="PTHR31862:SF1">
    <property type="entry name" value="UPF0261 DOMAIN PROTEIN (AFU_ORTHOLOGUE AFUA_1G10120)"/>
    <property type="match status" value="1"/>
</dbReference>
<gene>
    <name evidence="3" type="ORF">AAG747_23715</name>
</gene>
<dbReference type="PIRSF" id="PIRSF033271">
    <property type="entry name" value="UCP033271"/>
    <property type="match status" value="1"/>
</dbReference>
<accession>A0AAW9S187</accession>
<sequence length="393" mass="42725">MKKAYIIGTFDTKANELLFVKNCLQKVGVECTTVDVSTVEHAGSADVNLLEVTAERQHILAAERGEAISTMARVLTDFLHTCTDIAGVLGLGGSGGTALITTAMQALSIGLPKIMVSTMASGDVRAYVGVSDITMMNSITDINGINSISYKVLSNAAHALAGMLNNEVPAFESQKEALGITMFGVTTPCVNQVVEIMKEEYDCMVFHATGVGGQSMEKLIDSGFIKHVIDATTTEICDHLMGGVLSAGEDRMGAIIRNKLPYVGSVGALDMVNFGGWNTVPEKYKDRKLFKHNDQVTLMRTTVAENIRLGKWIADKLNQMTAPVRFLLPEKGVSVIDVEGQPFYDPEADAALFETLEKEVQQDDFRKLIRLPYALNDAEFSKALVEAFREINQ</sequence>
<dbReference type="RefSeq" id="WP_346823731.1">
    <property type="nucleotide sequence ID" value="NZ_JBDKWZ010000018.1"/>
</dbReference>
<feature type="domain" description="UPF0261" evidence="2">
    <location>
        <begin position="175"/>
        <end position="391"/>
    </location>
</feature>
<dbReference type="InterPro" id="IPR051353">
    <property type="entry name" value="Tobamovirus_resist_UPF0261"/>
</dbReference>
<name>A0AAW9S187_9BACT</name>
<evidence type="ECO:0000259" key="1">
    <source>
        <dbReference type="Pfam" id="PF06792"/>
    </source>
</evidence>
<organism evidence="3 4">
    <name type="scientific">Rapidithrix thailandica</name>
    <dbReference type="NCBI Taxonomy" id="413964"/>
    <lineage>
        <taxon>Bacteria</taxon>
        <taxon>Pseudomonadati</taxon>
        <taxon>Bacteroidota</taxon>
        <taxon>Cytophagia</taxon>
        <taxon>Cytophagales</taxon>
        <taxon>Flammeovirgaceae</taxon>
        <taxon>Rapidithrix</taxon>
    </lineage>
</organism>
<dbReference type="Gene3D" id="3.40.50.12020">
    <property type="entry name" value="Uncharacterised protein family UPF0261, NN domain"/>
    <property type="match status" value="1"/>
</dbReference>
<evidence type="ECO:0000313" key="4">
    <source>
        <dbReference type="Proteomes" id="UP001403385"/>
    </source>
</evidence>
<comment type="caution">
    <text evidence="3">The sequence shown here is derived from an EMBL/GenBank/DDBJ whole genome shotgun (WGS) entry which is preliminary data.</text>
</comment>
<evidence type="ECO:0000259" key="2">
    <source>
        <dbReference type="Pfam" id="PF23189"/>
    </source>
</evidence>
<keyword evidence="4" id="KW-1185">Reference proteome</keyword>
<feature type="domain" description="UPF0261" evidence="1">
    <location>
        <begin position="3"/>
        <end position="167"/>
    </location>
</feature>
<evidence type="ECO:0000313" key="3">
    <source>
        <dbReference type="EMBL" id="MEN7550949.1"/>
    </source>
</evidence>
<dbReference type="NCBIfam" id="NF002674">
    <property type="entry name" value="PRK02399.1-2"/>
    <property type="match status" value="1"/>
</dbReference>
<dbReference type="InterPro" id="IPR008322">
    <property type="entry name" value="UPF0261"/>
</dbReference>
<dbReference type="InterPro" id="IPR056778">
    <property type="entry name" value="UPF0261_C"/>
</dbReference>
<keyword evidence="3" id="KW-0067">ATP-binding</keyword>
<dbReference type="Pfam" id="PF06792">
    <property type="entry name" value="UPF0261"/>
    <property type="match status" value="1"/>
</dbReference>